<dbReference type="HAMAP" id="MF_01967">
    <property type="entry name" value="Sirtuin_ClassII"/>
    <property type="match status" value="1"/>
</dbReference>
<dbReference type="PROSITE" id="PS50305">
    <property type="entry name" value="SIRTUIN"/>
    <property type="match status" value="1"/>
</dbReference>
<dbReference type="EMBL" id="JAVIZX010000001">
    <property type="protein sequence ID" value="MDR6215454.1"/>
    <property type="molecule type" value="Genomic_DNA"/>
</dbReference>
<accession>A0ABU1IGS6</accession>
<evidence type="ECO:0000256" key="7">
    <source>
        <dbReference type="SAM" id="MobiDB-lite"/>
    </source>
</evidence>
<feature type="binding site" evidence="5 6">
    <location>
        <position position="152"/>
    </location>
    <ligand>
        <name>Zn(2+)</name>
        <dbReference type="ChEBI" id="CHEBI:29105"/>
    </ligand>
</feature>
<dbReference type="NCBIfam" id="NF003738">
    <property type="entry name" value="PRK05333.1"/>
    <property type="match status" value="1"/>
</dbReference>
<evidence type="ECO:0000256" key="2">
    <source>
        <dbReference type="ARBA" id="ARBA00022723"/>
    </source>
</evidence>
<feature type="binding site" evidence="5">
    <location>
        <begin position="241"/>
        <end position="243"/>
    </location>
    <ligand>
        <name>NAD(+)</name>
        <dbReference type="ChEBI" id="CHEBI:57540"/>
    </ligand>
</feature>
<dbReference type="InterPro" id="IPR003000">
    <property type="entry name" value="Sirtuin"/>
</dbReference>
<evidence type="ECO:0000256" key="4">
    <source>
        <dbReference type="ARBA" id="ARBA00023027"/>
    </source>
</evidence>
<feature type="binding site" evidence="5">
    <location>
        <position position="285"/>
    </location>
    <ligand>
        <name>NAD(+)</name>
        <dbReference type="ChEBI" id="CHEBI:57540"/>
    </ligand>
</feature>
<feature type="region of interest" description="Disordered" evidence="7">
    <location>
        <begin position="1"/>
        <end position="20"/>
    </location>
</feature>
<evidence type="ECO:0000256" key="1">
    <source>
        <dbReference type="ARBA" id="ARBA00022679"/>
    </source>
</evidence>
<dbReference type="InterPro" id="IPR029035">
    <property type="entry name" value="DHS-like_NAD/FAD-binding_dom"/>
</dbReference>
<reference evidence="9 10" key="1">
    <citation type="submission" date="2023-08" db="EMBL/GenBank/DDBJ databases">
        <title>Functional and genomic diversity of the sorghum phyllosphere microbiome.</title>
        <authorList>
            <person name="Shade A."/>
        </authorList>
    </citation>
    <scope>NUCLEOTIDE SEQUENCE [LARGE SCALE GENOMIC DNA]</scope>
    <source>
        <strain evidence="9 10">SORGH_AS_0335</strain>
    </source>
</reference>
<protein>
    <recommendedName>
        <fullName evidence="5">NAD-dependent protein deacetylase</fullName>
        <ecNumber evidence="5">2.3.1.286</ecNumber>
    </recommendedName>
    <alternativeName>
        <fullName evidence="5">Regulatory protein SIR2 homolog</fullName>
    </alternativeName>
</protein>
<dbReference type="Gene3D" id="3.30.1600.10">
    <property type="entry name" value="SIR2/SIRT2 'Small Domain"/>
    <property type="match status" value="1"/>
</dbReference>
<evidence type="ECO:0000256" key="3">
    <source>
        <dbReference type="ARBA" id="ARBA00022833"/>
    </source>
</evidence>
<organism evidence="9 10">
    <name type="scientific">Paracidovorax wautersii</name>
    <dbReference type="NCBI Taxonomy" id="1177982"/>
    <lineage>
        <taxon>Bacteria</taxon>
        <taxon>Pseudomonadati</taxon>
        <taxon>Pseudomonadota</taxon>
        <taxon>Betaproteobacteria</taxon>
        <taxon>Burkholderiales</taxon>
        <taxon>Comamonadaceae</taxon>
        <taxon>Paracidovorax</taxon>
    </lineage>
</organism>
<feature type="binding site" evidence="5 6">
    <location>
        <position position="203"/>
    </location>
    <ligand>
        <name>Zn(2+)</name>
        <dbReference type="ChEBI" id="CHEBI:29105"/>
    </ligand>
</feature>
<dbReference type="EC" id="2.3.1.286" evidence="5"/>
<evidence type="ECO:0000259" key="8">
    <source>
        <dbReference type="PROSITE" id="PS50305"/>
    </source>
</evidence>
<proteinExistence type="inferred from homology"/>
<sequence length="305" mass="32642">MPLSVPSPVPHRFTVPASPEGDDPVGLEALVSFVLQYPRLFVLTGAGVSTASGIPDYRDGNGDWKRPQPVTYQAFMGDVSTRQRYWARSLVGWRVMGQAQPGPAHHALAALERAGRVEMLLTQNVDGLHDAAGSRRTVDLHGRIDTVRCMHCEVRFPRADLQAMLLERNPAWGELQAVTAPDGDADLDGLDFAGFDVPPCPFCGTGLLKPDVVFFGESVPRERVQSARDAVQRADAVLVAGSSLMVYSGFRFVQAAAEAGTPVVAVNQGKTRADDLLAFKLHGEVGAVLSALVAALPPPQVSGVR</sequence>
<comment type="function">
    <text evidence="5">NAD-dependent protein deacetylase which modulates the activities of several enzymes which are inactive in their acetylated form.</text>
</comment>
<dbReference type="InterPro" id="IPR026590">
    <property type="entry name" value="Ssirtuin_cat_dom"/>
</dbReference>
<feature type="active site" description="Proton acceptor" evidence="5 6">
    <location>
        <position position="141"/>
    </location>
</feature>
<dbReference type="PANTHER" id="PTHR11085:SF10">
    <property type="entry name" value="NAD-DEPENDENT PROTEIN DEACYLASE SIRTUIN-5, MITOCHONDRIAL-RELATED"/>
    <property type="match status" value="1"/>
</dbReference>
<dbReference type="InterPro" id="IPR026587">
    <property type="entry name" value="Sirtuin_class_II"/>
</dbReference>
<gene>
    <name evidence="5" type="primary">cobB</name>
    <name evidence="9" type="ORF">QE399_003143</name>
</gene>
<comment type="subcellular location">
    <subcellularLocation>
        <location evidence="5">Cytoplasm</location>
    </subcellularLocation>
</comment>
<dbReference type="SUPFAM" id="SSF52467">
    <property type="entry name" value="DHS-like NAD/FAD-binding domain"/>
    <property type="match status" value="1"/>
</dbReference>
<evidence type="ECO:0000313" key="10">
    <source>
        <dbReference type="Proteomes" id="UP001267710"/>
    </source>
</evidence>
<keyword evidence="5" id="KW-0963">Cytoplasm</keyword>
<comment type="caution">
    <text evidence="5">Lacks conserved residue(s) required for the propagation of feature annotation.</text>
</comment>
<evidence type="ECO:0000313" key="9">
    <source>
        <dbReference type="EMBL" id="MDR6215454.1"/>
    </source>
</evidence>
<comment type="catalytic activity">
    <reaction evidence="5">
        <text>N(6)-acetyl-L-lysyl-[protein] + NAD(+) + H2O = 2''-O-acetyl-ADP-D-ribose + nicotinamide + L-lysyl-[protein]</text>
        <dbReference type="Rhea" id="RHEA:43636"/>
        <dbReference type="Rhea" id="RHEA-COMP:9752"/>
        <dbReference type="Rhea" id="RHEA-COMP:10731"/>
        <dbReference type="ChEBI" id="CHEBI:15377"/>
        <dbReference type="ChEBI" id="CHEBI:17154"/>
        <dbReference type="ChEBI" id="CHEBI:29969"/>
        <dbReference type="ChEBI" id="CHEBI:57540"/>
        <dbReference type="ChEBI" id="CHEBI:61930"/>
        <dbReference type="ChEBI" id="CHEBI:83767"/>
        <dbReference type="EC" id="2.3.1.286"/>
    </reaction>
</comment>
<dbReference type="InterPro" id="IPR050134">
    <property type="entry name" value="NAD-dep_sirtuin_deacylases"/>
</dbReference>
<evidence type="ECO:0000256" key="5">
    <source>
        <dbReference type="HAMAP-Rule" id="MF_01967"/>
    </source>
</evidence>
<dbReference type="RefSeq" id="WP_309830095.1">
    <property type="nucleotide sequence ID" value="NZ_JAVIZX010000001.1"/>
</dbReference>
<evidence type="ECO:0000256" key="6">
    <source>
        <dbReference type="PROSITE-ProRule" id="PRU00236"/>
    </source>
</evidence>
<keyword evidence="4 5" id="KW-0520">NAD</keyword>
<dbReference type="Pfam" id="PF02146">
    <property type="entry name" value="SIR2"/>
    <property type="match status" value="1"/>
</dbReference>
<keyword evidence="1 5" id="KW-0808">Transferase</keyword>
<feature type="binding site" evidence="5 6">
    <location>
        <position position="149"/>
    </location>
    <ligand>
        <name>Zn(2+)</name>
        <dbReference type="ChEBI" id="CHEBI:29105"/>
    </ligand>
</feature>
<feature type="binding site" evidence="5">
    <location>
        <begin position="123"/>
        <end position="126"/>
    </location>
    <ligand>
        <name>NAD(+)</name>
        <dbReference type="ChEBI" id="CHEBI:57540"/>
    </ligand>
</feature>
<feature type="binding site" evidence="5 6">
    <location>
        <position position="200"/>
    </location>
    <ligand>
        <name>Zn(2+)</name>
        <dbReference type="ChEBI" id="CHEBI:29105"/>
    </ligand>
</feature>
<comment type="similarity">
    <text evidence="5">Belongs to the sirtuin family. Class II subfamily.</text>
</comment>
<dbReference type="Proteomes" id="UP001267710">
    <property type="component" value="Unassembled WGS sequence"/>
</dbReference>
<dbReference type="InterPro" id="IPR026591">
    <property type="entry name" value="Sirtuin_cat_small_dom_sf"/>
</dbReference>
<keyword evidence="10" id="KW-1185">Reference proteome</keyword>
<keyword evidence="3 5" id="KW-0862">Zinc</keyword>
<feature type="domain" description="Deacetylase sirtuin-type" evidence="8">
    <location>
        <begin position="20"/>
        <end position="305"/>
    </location>
</feature>
<keyword evidence="2 5" id="KW-0479">Metal-binding</keyword>
<dbReference type="Gene3D" id="3.40.50.1220">
    <property type="entry name" value="TPP-binding domain"/>
    <property type="match status" value="1"/>
</dbReference>
<comment type="cofactor">
    <cofactor evidence="5">
        <name>Zn(2+)</name>
        <dbReference type="ChEBI" id="CHEBI:29105"/>
    </cofactor>
    <text evidence="5">Binds 1 zinc ion per subunit.</text>
</comment>
<comment type="caution">
    <text evidence="9">The sequence shown here is derived from an EMBL/GenBank/DDBJ whole genome shotgun (WGS) entry which is preliminary data.</text>
</comment>
<dbReference type="PANTHER" id="PTHR11085">
    <property type="entry name" value="NAD-DEPENDENT PROTEIN DEACYLASE SIRTUIN-5, MITOCHONDRIAL-RELATED"/>
    <property type="match status" value="1"/>
</dbReference>
<feature type="binding site" evidence="5">
    <location>
        <begin position="267"/>
        <end position="269"/>
    </location>
    <ligand>
        <name>NAD(+)</name>
        <dbReference type="ChEBI" id="CHEBI:57540"/>
    </ligand>
</feature>
<name>A0ABU1IGS6_9BURK</name>